<keyword evidence="7 9" id="KW-0472">Membrane</keyword>
<evidence type="ECO:0000256" key="5">
    <source>
        <dbReference type="ARBA" id="ARBA00022989"/>
    </source>
</evidence>
<dbReference type="GO" id="GO:0009055">
    <property type="term" value="F:electron transfer activity"/>
    <property type="evidence" value="ECO:0007669"/>
    <property type="project" value="InterPro"/>
</dbReference>
<evidence type="ECO:0000256" key="8">
    <source>
        <dbReference type="PIRSR" id="PIRSR602326-1"/>
    </source>
</evidence>
<feature type="binding site" description="covalent" evidence="8">
    <location>
        <position position="59"/>
    </location>
    <ligand>
        <name>heme c</name>
        <dbReference type="ChEBI" id="CHEBI:61717"/>
    </ligand>
</feature>
<evidence type="ECO:0000256" key="3">
    <source>
        <dbReference type="ARBA" id="ARBA00022692"/>
    </source>
</evidence>
<evidence type="ECO:0000256" key="6">
    <source>
        <dbReference type="ARBA" id="ARBA00023004"/>
    </source>
</evidence>
<evidence type="ECO:0000313" key="13">
    <source>
        <dbReference type="Proteomes" id="UP000742786"/>
    </source>
</evidence>
<evidence type="ECO:0000256" key="7">
    <source>
        <dbReference type="ARBA" id="ARBA00023136"/>
    </source>
</evidence>
<dbReference type="AlphaFoldDB" id="A0A916J3G6"/>
<comment type="subcellular location">
    <subcellularLocation>
        <location evidence="1">Membrane</location>
    </subcellularLocation>
</comment>
<feature type="chain" id="PRO_5037127185" evidence="10">
    <location>
        <begin position="25"/>
        <end position="252"/>
    </location>
</feature>
<dbReference type="PROSITE" id="PS51007">
    <property type="entry name" value="CYTC"/>
    <property type="match status" value="1"/>
</dbReference>
<dbReference type="EMBL" id="CAJQUM010000001">
    <property type="protein sequence ID" value="CAG4883897.1"/>
    <property type="molecule type" value="Genomic_DNA"/>
</dbReference>
<evidence type="ECO:0000259" key="11">
    <source>
        <dbReference type="PROSITE" id="PS51007"/>
    </source>
</evidence>
<dbReference type="RefSeq" id="WP_246590928.1">
    <property type="nucleotide sequence ID" value="NZ_CAJQUM010000001.1"/>
</dbReference>
<organism evidence="12 13">
    <name type="scientific">Georgfuchsia toluolica</name>
    <dbReference type="NCBI Taxonomy" id="424218"/>
    <lineage>
        <taxon>Bacteria</taxon>
        <taxon>Pseudomonadati</taxon>
        <taxon>Pseudomonadota</taxon>
        <taxon>Betaproteobacteria</taxon>
        <taxon>Nitrosomonadales</taxon>
        <taxon>Sterolibacteriaceae</taxon>
        <taxon>Georgfuchsia</taxon>
    </lineage>
</organism>
<keyword evidence="10" id="KW-0732">Signal</keyword>
<reference evidence="12" key="1">
    <citation type="submission" date="2021-04" db="EMBL/GenBank/DDBJ databases">
        <authorList>
            <person name="Hornung B."/>
        </authorList>
    </citation>
    <scope>NUCLEOTIDE SEQUENCE</scope>
    <source>
        <strain evidence="12">G5G6</strain>
    </source>
</reference>
<dbReference type="Proteomes" id="UP000742786">
    <property type="component" value="Unassembled WGS sequence"/>
</dbReference>
<feature type="signal peptide" evidence="10">
    <location>
        <begin position="1"/>
        <end position="24"/>
    </location>
</feature>
<evidence type="ECO:0000256" key="2">
    <source>
        <dbReference type="ARBA" id="ARBA00022617"/>
    </source>
</evidence>
<sequence length="252" mass="28665">MNLKQMNLKRLLLALLLAPFLSIAAPVKPAPEIHLDHAPDRSQDQKALQNGARIFTKYCLTCHSASLMRFNRLEEIGFTEQQIKEELMFDKGKIGEPMNVALWHADAKRWFGVVPPDHSLTVRARHSDLGPGEDWIYTYLRSFYRDPMRPSSWNNVVFPNVAMHHVLWKEQGEQVLGQDGKLQLLKPGKLTPDQYDIMVADLVAFLKYMSEPSAKQRRPLSIYVLIGMGVLLGFAIVLKPAGKKLRAPRRVA</sequence>
<keyword evidence="12" id="KW-0560">Oxidoreductase</keyword>
<keyword evidence="13" id="KW-1185">Reference proteome</keyword>
<accession>A0A916J3G6</accession>
<dbReference type="PANTHER" id="PTHR10266">
    <property type="entry name" value="CYTOCHROME C1"/>
    <property type="match status" value="1"/>
</dbReference>
<keyword evidence="4 8" id="KW-0479">Metal-binding</keyword>
<proteinExistence type="predicted"/>
<dbReference type="GO" id="GO:0004497">
    <property type="term" value="F:monooxygenase activity"/>
    <property type="evidence" value="ECO:0007669"/>
    <property type="project" value="UniProtKB-KW"/>
</dbReference>
<evidence type="ECO:0000256" key="10">
    <source>
        <dbReference type="SAM" id="SignalP"/>
    </source>
</evidence>
<dbReference type="GO" id="GO:0046872">
    <property type="term" value="F:metal ion binding"/>
    <property type="evidence" value="ECO:0007669"/>
    <property type="project" value="UniProtKB-KW"/>
</dbReference>
<dbReference type="InterPro" id="IPR009056">
    <property type="entry name" value="Cyt_c-like_dom"/>
</dbReference>
<keyword evidence="12" id="KW-0503">Monooxygenase</keyword>
<keyword evidence="5 9" id="KW-1133">Transmembrane helix</keyword>
<keyword evidence="3 9" id="KW-0812">Transmembrane</keyword>
<dbReference type="Pfam" id="PF02167">
    <property type="entry name" value="Cytochrom_C1"/>
    <property type="match status" value="1"/>
</dbReference>
<protein>
    <submittedName>
        <fullName evidence="12">Ammonia monooxygenase gamma subunit</fullName>
    </submittedName>
</protein>
<comment type="cofactor">
    <cofactor evidence="8">
        <name>heme c</name>
        <dbReference type="ChEBI" id="CHEBI:61717"/>
    </cofactor>
    <text evidence="8">Binds 1 heme c group covalently per subunit.</text>
</comment>
<name>A0A916J3G6_9PROT</name>
<evidence type="ECO:0000256" key="9">
    <source>
        <dbReference type="SAM" id="Phobius"/>
    </source>
</evidence>
<evidence type="ECO:0000256" key="1">
    <source>
        <dbReference type="ARBA" id="ARBA00004370"/>
    </source>
</evidence>
<dbReference type="Gene3D" id="1.10.760.10">
    <property type="entry name" value="Cytochrome c-like domain"/>
    <property type="match status" value="1"/>
</dbReference>
<feature type="transmembrane region" description="Helical" evidence="9">
    <location>
        <begin position="220"/>
        <end position="238"/>
    </location>
</feature>
<dbReference type="PANTHER" id="PTHR10266:SF3">
    <property type="entry name" value="CYTOCHROME C1, HEME PROTEIN, MITOCHONDRIAL"/>
    <property type="match status" value="1"/>
</dbReference>
<keyword evidence="6 8" id="KW-0408">Iron</keyword>
<keyword evidence="2 8" id="KW-0349">Heme</keyword>
<dbReference type="PRINTS" id="PR00603">
    <property type="entry name" value="CYTOCHROMEC1"/>
</dbReference>
<gene>
    <name evidence="12" type="primary">petC</name>
    <name evidence="12" type="ORF">GTOL_11780</name>
</gene>
<feature type="binding site" description="covalent" evidence="8">
    <location>
        <position position="62"/>
    </location>
    <ligand>
        <name>heme c</name>
        <dbReference type="ChEBI" id="CHEBI:61717"/>
    </ligand>
</feature>
<dbReference type="GO" id="GO:0016020">
    <property type="term" value="C:membrane"/>
    <property type="evidence" value="ECO:0007669"/>
    <property type="project" value="UniProtKB-SubCell"/>
</dbReference>
<dbReference type="SUPFAM" id="SSF46626">
    <property type="entry name" value="Cytochrome c"/>
    <property type="match status" value="1"/>
</dbReference>
<evidence type="ECO:0000256" key="4">
    <source>
        <dbReference type="ARBA" id="ARBA00022723"/>
    </source>
</evidence>
<feature type="binding site" description="covalent" evidence="8">
    <location>
        <position position="63"/>
    </location>
    <ligand>
        <name>heme c</name>
        <dbReference type="ChEBI" id="CHEBI:61717"/>
    </ligand>
</feature>
<dbReference type="InterPro" id="IPR002326">
    <property type="entry name" value="Cyt_c1"/>
</dbReference>
<evidence type="ECO:0000313" key="12">
    <source>
        <dbReference type="EMBL" id="CAG4883897.1"/>
    </source>
</evidence>
<comment type="caution">
    <text evidence="12">The sequence shown here is derived from an EMBL/GenBank/DDBJ whole genome shotgun (WGS) entry which is preliminary data.</text>
</comment>
<dbReference type="InterPro" id="IPR036909">
    <property type="entry name" value="Cyt_c-like_dom_sf"/>
</dbReference>
<dbReference type="GO" id="GO:0020037">
    <property type="term" value="F:heme binding"/>
    <property type="evidence" value="ECO:0007669"/>
    <property type="project" value="InterPro"/>
</dbReference>
<feature type="domain" description="Cytochrome c" evidence="11">
    <location>
        <begin position="46"/>
        <end position="206"/>
    </location>
</feature>